<dbReference type="OrthoDB" id="9811522at2"/>
<evidence type="ECO:0000256" key="4">
    <source>
        <dbReference type="ARBA" id="ARBA00022989"/>
    </source>
</evidence>
<dbReference type="PANTHER" id="PTHR30294">
    <property type="entry name" value="MEMBRANE COMPONENT OF ABC TRANSPORTER YHHJ-RELATED"/>
    <property type="match status" value="1"/>
</dbReference>
<evidence type="ECO:0000313" key="8">
    <source>
        <dbReference type="EMBL" id="TFU91207.1"/>
    </source>
</evidence>
<comment type="subcellular location">
    <subcellularLocation>
        <location evidence="1">Cell membrane</location>
        <topology evidence="1">Multi-pass membrane protein</topology>
    </subcellularLocation>
</comment>
<dbReference type="AlphaFoldDB" id="A0A4Y9IRJ5"/>
<organism evidence="8 9">
    <name type="scientific">Dysgonomonas mossii</name>
    <dbReference type="NCBI Taxonomy" id="163665"/>
    <lineage>
        <taxon>Bacteria</taxon>
        <taxon>Pseudomonadati</taxon>
        <taxon>Bacteroidota</taxon>
        <taxon>Bacteroidia</taxon>
        <taxon>Bacteroidales</taxon>
        <taxon>Dysgonomonadaceae</taxon>
        <taxon>Dysgonomonas</taxon>
    </lineage>
</organism>
<gene>
    <name evidence="8" type="ORF">E4T88_04275</name>
</gene>
<feature type="transmembrane region" description="Helical" evidence="6">
    <location>
        <begin position="26"/>
        <end position="46"/>
    </location>
</feature>
<dbReference type="GO" id="GO:0140359">
    <property type="term" value="F:ABC-type transporter activity"/>
    <property type="evidence" value="ECO:0007669"/>
    <property type="project" value="InterPro"/>
</dbReference>
<dbReference type="GO" id="GO:0005886">
    <property type="term" value="C:plasma membrane"/>
    <property type="evidence" value="ECO:0007669"/>
    <property type="project" value="UniProtKB-SubCell"/>
</dbReference>
<comment type="caution">
    <text evidence="8">The sequence shown here is derived from an EMBL/GenBank/DDBJ whole genome shotgun (WGS) entry which is preliminary data.</text>
</comment>
<keyword evidence="4 6" id="KW-1133">Transmembrane helix</keyword>
<keyword evidence="2" id="KW-1003">Cell membrane</keyword>
<proteinExistence type="predicted"/>
<protein>
    <submittedName>
        <fullName evidence="8">ABC transporter permease</fullName>
    </submittedName>
</protein>
<evidence type="ECO:0000256" key="2">
    <source>
        <dbReference type="ARBA" id="ARBA00022475"/>
    </source>
</evidence>
<dbReference type="InterPro" id="IPR051449">
    <property type="entry name" value="ABC-2_transporter_component"/>
</dbReference>
<dbReference type="Gene3D" id="3.40.1710.10">
    <property type="entry name" value="abc type-2 transporter like domain"/>
    <property type="match status" value="1"/>
</dbReference>
<keyword evidence="5 6" id="KW-0472">Membrane</keyword>
<reference evidence="8 9" key="1">
    <citation type="submission" date="2019-03" db="EMBL/GenBank/DDBJ databases">
        <title>Diversity of the mouse oral microbiome.</title>
        <authorList>
            <person name="Joseph S."/>
            <person name="Aduse-Opoku J."/>
            <person name="Curtis M."/>
            <person name="Wade W."/>
            <person name="Hashim A."/>
        </authorList>
    </citation>
    <scope>NUCLEOTIDE SEQUENCE [LARGE SCALE GENOMIC DNA]</scope>
    <source>
        <strain evidence="8 9">P11</strain>
    </source>
</reference>
<evidence type="ECO:0000256" key="3">
    <source>
        <dbReference type="ARBA" id="ARBA00022692"/>
    </source>
</evidence>
<name>A0A4Y9IRJ5_9BACT</name>
<dbReference type="RefSeq" id="WP_135104222.1">
    <property type="nucleotide sequence ID" value="NZ_JADGKW010000001.1"/>
</dbReference>
<feature type="transmembrane region" description="Helical" evidence="6">
    <location>
        <begin position="272"/>
        <end position="295"/>
    </location>
</feature>
<dbReference type="Proteomes" id="UP000298285">
    <property type="component" value="Unassembled WGS sequence"/>
</dbReference>
<dbReference type="EMBL" id="SPPK01000001">
    <property type="protein sequence ID" value="TFU91207.1"/>
    <property type="molecule type" value="Genomic_DNA"/>
</dbReference>
<keyword evidence="3 6" id="KW-0812">Transmembrane</keyword>
<feature type="transmembrane region" description="Helical" evidence="6">
    <location>
        <begin position="191"/>
        <end position="214"/>
    </location>
</feature>
<dbReference type="Pfam" id="PF12698">
    <property type="entry name" value="ABC2_membrane_3"/>
    <property type="match status" value="1"/>
</dbReference>
<evidence type="ECO:0000256" key="5">
    <source>
        <dbReference type="ARBA" id="ARBA00023136"/>
    </source>
</evidence>
<evidence type="ECO:0000259" key="7">
    <source>
        <dbReference type="Pfam" id="PF12698"/>
    </source>
</evidence>
<feature type="transmembrane region" description="Helical" evidence="6">
    <location>
        <begin position="359"/>
        <end position="378"/>
    </location>
</feature>
<feature type="transmembrane region" description="Helical" evidence="6">
    <location>
        <begin position="234"/>
        <end position="260"/>
    </location>
</feature>
<sequence length="394" mass="44033">MRTAKINKAFFLVLKRELARITSRRLYFGVCIILPLFCIFFMNTIFGSGGMENIPIGIVDMDQTSTSRQISRTLSTIPTAKTIKYYSDPKEAREATVKKEIYAYVVIPKNLESDLLGKRDATIPYYIHYALLSVGVEMEAALETVLAEVSLAPMVGAGTAAGTDQDRIESVILPVSFEAHPLFNPSLDYSIYLTNPFFFVLLQIIIILVTMYVLGSEIKFKTADEWLKTADMNIFIAVTGKLLPYTIMYIIMAILGNFVMFNISNIPLSASFLFVNLVTALFIIATQAFGVFIFSLFPALSIIISVASMVGSLGATLSGVTFPVFAMPPAVYYSSFLFPIRHFIEINQNILYGNYGFAYSWQHIGILLIYVLLALLTLPRFKNATLSHKYQDIE</sequence>
<accession>A0A4Y9IRJ5</accession>
<evidence type="ECO:0000256" key="6">
    <source>
        <dbReference type="SAM" id="Phobius"/>
    </source>
</evidence>
<evidence type="ECO:0000256" key="1">
    <source>
        <dbReference type="ARBA" id="ARBA00004651"/>
    </source>
</evidence>
<dbReference type="InterPro" id="IPR013525">
    <property type="entry name" value="ABC2_TM"/>
</dbReference>
<evidence type="ECO:0000313" key="9">
    <source>
        <dbReference type="Proteomes" id="UP000298285"/>
    </source>
</evidence>
<feature type="domain" description="ABC-2 type transporter transmembrane" evidence="7">
    <location>
        <begin position="31"/>
        <end position="376"/>
    </location>
</feature>
<dbReference type="PANTHER" id="PTHR30294:SF47">
    <property type="entry name" value="INNER MEMBRANE TRANSPORT PERMEASE YHHJ"/>
    <property type="match status" value="1"/>
</dbReference>